<keyword evidence="3" id="KW-1185">Reference proteome</keyword>
<dbReference type="EMBL" id="GL883010">
    <property type="protein sequence ID" value="EGG21198.1"/>
    <property type="molecule type" value="Genomic_DNA"/>
</dbReference>
<feature type="compositionally biased region" description="Basic residues" evidence="1">
    <location>
        <begin position="10"/>
        <end position="33"/>
    </location>
</feature>
<dbReference type="GeneID" id="14874090"/>
<proteinExistence type="predicted"/>
<gene>
    <name evidence="2" type="ORF">DFA_01073</name>
</gene>
<feature type="region of interest" description="Disordered" evidence="1">
    <location>
        <begin position="67"/>
        <end position="95"/>
    </location>
</feature>
<dbReference type="RefSeq" id="XP_004359048.1">
    <property type="nucleotide sequence ID" value="XM_004358991.1"/>
</dbReference>
<protein>
    <submittedName>
        <fullName evidence="2">Uncharacterized protein</fullName>
    </submittedName>
</protein>
<dbReference type="OMA" id="IESEMQM"/>
<evidence type="ECO:0000313" key="2">
    <source>
        <dbReference type="EMBL" id="EGG21198.1"/>
    </source>
</evidence>
<reference evidence="3" key="1">
    <citation type="journal article" date="2011" name="Genome Res.">
        <title>Phylogeny-wide analysis of social amoeba genomes highlights ancient origins for complex intercellular communication.</title>
        <authorList>
            <person name="Heidel A.J."/>
            <person name="Lawal H.M."/>
            <person name="Felder M."/>
            <person name="Schilde C."/>
            <person name="Helps N.R."/>
            <person name="Tunggal B."/>
            <person name="Rivero F."/>
            <person name="John U."/>
            <person name="Schleicher M."/>
            <person name="Eichinger L."/>
            <person name="Platzer M."/>
            <person name="Noegel A.A."/>
            <person name="Schaap P."/>
            <person name="Gloeckner G."/>
        </authorList>
    </citation>
    <scope>NUCLEOTIDE SEQUENCE [LARGE SCALE GENOMIC DNA]</scope>
    <source>
        <strain evidence="3">SH3</strain>
    </source>
</reference>
<organism evidence="2 3">
    <name type="scientific">Cavenderia fasciculata</name>
    <name type="common">Slime mold</name>
    <name type="synonym">Dictyostelium fasciculatum</name>
    <dbReference type="NCBI Taxonomy" id="261658"/>
    <lineage>
        <taxon>Eukaryota</taxon>
        <taxon>Amoebozoa</taxon>
        <taxon>Evosea</taxon>
        <taxon>Eumycetozoa</taxon>
        <taxon>Dictyostelia</taxon>
        <taxon>Acytosteliales</taxon>
        <taxon>Cavenderiaceae</taxon>
        <taxon>Cavenderia</taxon>
    </lineage>
</organism>
<dbReference type="AlphaFoldDB" id="F4PQN1"/>
<name>F4PQN1_CACFS</name>
<feature type="region of interest" description="Disordered" evidence="1">
    <location>
        <begin position="1"/>
        <end position="39"/>
    </location>
</feature>
<dbReference type="Proteomes" id="UP000007797">
    <property type="component" value="Unassembled WGS sequence"/>
</dbReference>
<accession>F4PQN1</accession>
<evidence type="ECO:0000256" key="1">
    <source>
        <dbReference type="SAM" id="MobiDB-lite"/>
    </source>
</evidence>
<dbReference type="KEGG" id="dfa:DFA_01073"/>
<evidence type="ECO:0000313" key="3">
    <source>
        <dbReference type="Proteomes" id="UP000007797"/>
    </source>
</evidence>
<sequence>MAQSALKVNKGAKKAPRVPKRASKIGMHKKIGAKKAQSEITKRKIMVSMETGIKNKIESEMQMRVQKNNGNMSVLKIDNKADGKKGPTPKQKRNH</sequence>